<organism evidence="2">
    <name type="scientific">Cyprinus carpio</name>
    <name type="common">Common carp</name>
    <dbReference type="NCBI Taxonomy" id="7962"/>
    <lineage>
        <taxon>Eukaryota</taxon>
        <taxon>Metazoa</taxon>
        <taxon>Chordata</taxon>
        <taxon>Craniata</taxon>
        <taxon>Vertebrata</taxon>
        <taxon>Euteleostomi</taxon>
        <taxon>Actinopterygii</taxon>
        <taxon>Neopterygii</taxon>
        <taxon>Teleostei</taxon>
        <taxon>Ostariophysi</taxon>
        <taxon>Cypriniformes</taxon>
        <taxon>Cyprinidae</taxon>
        <taxon>Cyprininae</taxon>
        <taxon>Cyprinus</taxon>
    </lineage>
</organism>
<evidence type="ECO:0000259" key="1">
    <source>
        <dbReference type="SMART" id="SM01359"/>
    </source>
</evidence>
<evidence type="ECO:0000313" key="2">
    <source>
        <dbReference type="RefSeq" id="XP_042627063.1"/>
    </source>
</evidence>
<protein>
    <submittedName>
        <fullName evidence="2">Pregnancy zone protein-like</fullName>
    </submittedName>
</protein>
<gene>
    <name evidence="2" type="primary">LOC109078896</name>
</gene>
<reference evidence="2" key="1">
    <citation type="submission" date="2025-08" db="UniProtKB">
        <authorList>
            <consortium name="RefSeq"/>
        </authorList>
    </citation>
    <scope>IDENTIFICATION</scope>
    <source>
        <tissue evidence="2">Muscle</tissue>
    </source>
</reference>
<accession>A0A9Q9YVB7</accession>
<dbReference type="Pfam" id="PF07703">
    <property type="entry name" value="A2M_BRD"/>
    <property type="match status" value="1"/>
</dbReference>
<feature type="domain" description="Alpha-2-macroglobulin bait region" evidence="1">
    <location>
        <begin position="1"/>
        <end position="124"/>
    </location>
</feature>
<dbReference type="PANTHER" id="PTHR11412">
    <property type="entry name" value="MACROGLOBULIN / COMPLEMENT"/>
    <property type="match status" value="1"/>
</dbReference>
<sequence length="181" mass="19747">MEHLFKTKKFIFWKVLSRGVIFHHGSDKVDVKTSNGAASGTVSFKLSVGTDLAPTVQILAYCVLPSESVVARSRDFTTEKCFKNKVSLQFSPAKAVPGEKNTLQLSAQPGSLVLSAVDLSILTMESGKRLDTDKVFNLLPLPAVSGYPHNAVDTPECLEVRPCRDVSLDQVYDSLRVTNCS</sequence>
<dbReference type="OrthoDB" id="8955411at2759"/>
<dbReference type="GeneID" id="109078896"/>
<dbReference type="InterPro" id="IPR050473">
    <property type="entry name" value="A2M/Complement_sys"/>
</dbReference>
<dbReference type="KEGG" id="ccar:109078896"/>
<dbReference type="InterPro" id="IPR011625">
    <property type="entry name" value="A2M_N_BRD"/>
</dbReference>
<dbReference type="RefSeq" id="XP_042627063.1">
    <property type="nucleotide sequence ID" value="XM_042771129.1"/>
</dbReference>
<dbReference type="SMART" id="SM01359">
    <property type="entry name" value="A2M_N_2"/>
    <property type="match status" value="1"/>
</dbReference>
<dbReference type="AlphaFoldDB" id="A0A9Q9YVB7"/>
<name>A0A9Q9YVB7_CYPCA</name>
<dbReference type="Proteomes" id="UP001155660">
    <property type="component" value="Chromosome A15"/>
</dbReference>
<proteinExistence type="predicted"/>
<dbReference type="PANTHER" id="PTHR11412:SF150">
    <property type="entry name" value="ALPHA-2-MACROGLOBULIN-RELATED"/>
    <property type="match status" value="1"/>
</dbReference>